<proteinExistence type="predicted"/>
<evidence type="ECO:0000313" key="3">
    <source>
        <dbReference type="Proteomes" id="UP000636709"/>
    </source>
</evidence>
<dbReference type="EMBL" id="JACEFO010000520">
    <property type="protein sequence ID" value="KAF8766154.1"/>
    <property type="molecule type" value="Genomic_DNA"/>
</dbReference>
<comment type="caution">
    <text evidence="2">The sequence shown here is derived from an EMBL/GenBank/DDBJ whole genome shotgun (WGS) entry which is preliminary data.</text>
</comment>
<sequence length="112" mass="12502">MPFMQDSLQPISSDDSPPVIDEGNPIYRLDYAGQNIDDADDMNLSEGRFGCNVSHVNMYSGIAEKSMDKFAALISSFRYPGSRASGLRAPLKDVKNTLSVRYSVRELLFLEF</sequence>
<feature type="region of interest" description="Disordered" evidence="1">
    <location>
        <begin position="1"/>
        <end position="21"/>
    </location>
</feature>
<reference evidence="2" key="1">
    <citation type="submission" date="2020-07" db="EMBL/GenBank/DDBJ databases">
        <title>Genome sequence and genetic diversity analysis of an under-domesticated orphan crop, white fonio (Digitaria exilis).</title>
        <authorList>
            <person name="Bennetzen J.L."/>
            <person name="Chen S."/>
            <person name="Ma X."/>
            <person name="Wang X."/>
            <person name="Yssel A.E.J."/>
            <person name="Chaluvadi S.R."/>
            <person name="Johnson M."/>
            <person name="Gangashetty P."/>
            <person name="Hamidou F."/>
            <person name="Sanogo M.D."/>
            <person name="Zwaenepoel A."/>
            <person name="Wallace J."/>
            <person name="Van De Peer Y."/>
            <person name="Van Deynze A."/>
        </authorList>
    </citation>
    <scope>NUCLEOTIDE SEQUENCE</scope>
    <source>
        <tissue evidence="2">Leaves</tissue>
    </source>
</reference>
<evidence type="ECO:0000256" key="1">
    <source>
        <dbReference type="SAM" id="MobiDB-lite"/>
    </source>
</evidence>
<name>A0A835KPH7_9POAL</name>
<evidence type="ECO:0000313" key="2">
    <source>
        <dbReference type="EMBL" id="KAF8766154.1"/>
    </source>
</evidence>
<gene>
    <name evidence="2" type="ORF">HU200_007652</name>
</gene>
<dbReference type="OrthoDB" id="1933950at2759"/>
<organism evidence="2 3">
    <name type="scientific">Digitaria exilis</name>
    <dbReference type="NCBI Taxonomy" id="1010633"/>
    <lineage>
        <taxon>Eukaryota</taxon>
        <taxon>Viridiplantae</taxon>
        <taxon>Streptophyta</taxon>
        <taxon>Embryophyta</taxon>
        <taxon>Tracheophyta</taxon>
        <taxon>Spermatophyta</taxon>
        <taxon>Magnoliopsida</taxon>
        <taxon>Liliopsida</taxon>
        <taxon>Poales</taxon>
        <taxon>Poaceae</taxon>
        <taxon>PACMAD clade</taxon>
        <taxon>Panicoideae</taxon>
        <taxon>Panicodae</taxon>
        <taxon>Paniceae</taxon>
        <taxon>Anthephorinae</taxon>
        <taxon>Digitaria</taxon>
    </lineage>
</organism>
<dbReference type="Proteomes" id="UP000636709">
    <property type="component" value="Unassembled WGS sequence"/>
</dbReference>
<feature type="compositionally biased region" description="Polar residues" evidence="1">
    <location>
        <begin position="1"/>
        <end position="15"/>
    </location>
</feature>
<dbReference type="AlphaFoldDB" id="A0A835KPH7"/>
<accession>A0A835KPH7</accession>
<keyword evidence="3" id="KW-1185">Reference proteome</keyword>
<protein>
    <submittedName>
        <fullName evidence="2">Uncharacterized protein</fullName>
    </submittedName>
</protein>